<feature type="domain" description="B30.2/SPRY" evidence="3">
    <location>
        <begin position="36"/>
        <end position="228"/>
    </location>
</feature>
<keyword evidence="4" id="KW-1185">Reference proteome</keyword>
<reference evidence="5" key="1">
    <citation type="submission" date="2022-11" db="UniProtKB">
        <authorList>
            <consortium name="WormBaseParasite"/>
        </authorList>
    </citation>
    <scope>IDENTIFICATION</scope>
</reference>
<dbReference type="Pfam" id="PF00622">
    <property type="entry name" value="SPRY"/>
    <property type="match status" value="1"/>
</dbReference>
<dbReference type="CDD" id="cd12885">
    <property type="entry name" value="SPRY_RanBP_like"/>
    <property type="match status" value="1"/>
</dbReference>
<comment type="subcellular location">
    <subcellularLocation>
        <location evidence="1">Nucleus</location>
    </subcellularLocation>
</comment>
<dbReference type="WBParaSite" id="Gr19_v10_g3090.t1">
    <property type="protein sequence ID" value="Gr19_v10_g3090.t1"/>
    <property type="gene ID" value="Gr19_v10_g3090"/>
</dbReference>
<dbReference type="GO" id="GO:0000976">
    <property type="term" value="F:transcription cis-regulatory region binding"/>
    <property type="evidence" value="ECO:0007669"/>
    <property type="project" value="TreeGrafter"/>
</dbReference>
<dbReference type="PANTHER" id="PTHR10598">
    <property type="entry name" value="SET1/ASH2 HISTONE METHYLTRANSFERASE COMPLEX SUBUNIT ASH2"/>
    <property type="match status" value="1"/>
</dbReference>
<evidence type="ECO:0000256" key="1">
    <source>
        <dbReference type="ARBA" id="ARBA00004123"/>
    </source>
</evidence>
<dbReference type="InterPro" id="IPR003877">
    <property type="entry name" value="SPRY_dom"/>
</dbReference>
<dbReference type="InterPro" id="IPR001870">
    <property type="entry name" value="B30.2/SPRY"/>
</dbReference>
<dbReference type="InterPro" id="IPR037353">
    <property type="entry name" value="ASH2"/>
</dbReference>
<evidence type="ECO:0000313" key="4">
    <source>
        <dbReference type="Proteomes" id="UP000887572"/>
    </source>
</evidence>
<dbReference type="InterPro" id="IPR044736">
    <property type="entry name" value="Gid1/RanBPM/SPLA_SPRY"/>
</dbReference>
<proteinExistence type="predicted"/>
<evidence type="ECO:0000259" key="3">
    <source>
        <dbReference type="PROSITE" id="PS50188"/>
    </source>
</evidence>
<dbReference type="SMART" id="SM00449">
    <property type="entry name" value="SPRY"/>
    <property type="match status" value="1"/>
</dbReference>
<sequence>MANLQIQRRRRLPLELQCEVISALPFQHGRRMLLLCNSIAKNCIALIRKQKEKFENRWDPTACHYKLALIGPEQLIVQHNGARAGSVLAENPMSKNPYFEVESLEQTWTKGFIWIGLATKQMPLNNPVGLDEGTYGYASVGFLCGHEVEESFYGVDGRTYSRGMPSFGCSDVVGCGVNLKNGQIIYTKNGERLDTANLFVDSAAELFPCISLFGHGTKIEANFGPNFKYKF</sequence>
<dbReference type="SUPFAM" id="SSF49899">
    <property type="entry name" value="Concanavalin A-like lectins/glucanases"/>
    <property type="match status" value="1"/>
</dbReference>
<dbReference type="PROSITE" id="PS50188">
    <property type="entry name" value="B302_SPRY"/>
    <property type="match status" value="1"/>
</dbReference>
<dbReference type="GO" id="GO:0048188">
    <property type="term" value="C:Set1C/COMPASS complex"/>
    <property type="evidence" value="ECO:0007669"/>
    <property type="project" value="InterPro"/>
</dbReference>
<name>A0A914HP33_GLORO</name>
<accession>A0A914HP33</accession>
<evidence type="ECO:0000256" key="2">
    <source>
        <dbReference type="ARBA" id="ARBA00023242"/>
    </source>
</evidence>
<dbReference type="InterPro" id="IPR013320">
    <property type="entry name" value="ConA-like_dom_sf"/>
</dbReference>
<protein>
    <submittedName>
        <fullName evidence="5">B30.2/SPRY domain-containing protein</fullName>
    </submittedName>
</protein>
<dbReference type="PANTHER" id="PTHR10598:SF0">
    <property type="entry name" value="SET1_ASH2 HISTONE METHYLTRANSFERASE COMPLEX SUBUNIT ASH2"/>
    <property type="match status" value="1"/>
</dbReference>
<organism evidence="4 5">
    <name type="scientific">Globodera rostochiensis</name>
    <name type="common">Golden nematode worm</name>
    <name type="synonym">Heterodera rostochiensis</name>
    <dbReference type="NCBI Taxonomy" id="31243"/>
    <lineage>
        <taxon>Eukaryota</taxon>
        <taxon>Metazoa</taxon>
        <taxon>Ecdysozoa</taxon>
        <taxon>Nematoda</taxon>
        <taxon>Chromadorea</taxon>
        <taxon>Rhabditida</taxon>
        <taxon>Tylenchina</taxon>
        <taxon>Tylenchomorpha</taxon>
        <taxon>Tylenchoidea</taxon>
        <taxon>Heteroderidae</taxon>
        <taxon>Heteroderinae</taxon>
        <taxon>Globodera</taxon>
    </lineage>
</organism>
<evidence type="ECO:0000313" key="5">
    <source>
        <dbReference type="WBParaSite" id="Gr19_v10_g3090.t1"/>
    </source>
</evidence>
<dbReference type="AlphaFoldDB" id="A0A914HP33"/>
<dbReference type="InterPro" id="IPR043136">
    <property type="entry name" value="B30.2/SPRY_sf"/>
</dbReference>
<dbReference type="Gene3D" id="2.60.120.920">
    <property type="match status" value="1"/>
</dbReference>
<dbReference type="Proteomes" id="UP000887572">
    <property type="component" value="Unplaced"/>
</dbReference>
<keyword evidence="2" id="KW-0539">Nucleus</keyword>